<reference evidence="1 2" key="1">
    <citation type="submission" date="2023-05" db="EMBL/GenBank/DDBJ databases">
        <title>A Combination of Whole Genome Sequencing and Metagenomics Reveals Diversity of Listeria spp. in Soil Collected from the Nantahala National Forest.</title>
        <authorList>
            <person name="Wang J."/>
            <person name="Schamp C.N."/>
            <person name="Hudson L.K."/>
            <person name="Chaggar H.K."/>
            <person name="Bryan D.W."/>
            <person name="Radosevich M."/>
            <person name="Denes T.G."/>
        </authorList>
    </citation>
    <scope>NUCLEOTIDE SEQUENCE [LARGE SCALE GENOMIC DNA]</scope>
    <source>
        <strain evidence="1 2">UTK S2-0002</strain>
    </source>
</reference>
<name>A0ABU2IR41_9LIST</name>
<comment type="caution">
    <text evidence="1">The sequence shown here is derived from an EMBL/GenBank/DDBJ whole genome shotgun (WGS) entry which is preliminary data.</text>
</comment>
<evidence type="ECO:0000313" key="2">
    <source>
        <dbReference type="Proteomes" id="UP001252688"/>
    </source>
</evidence>
<protein>
    <submittedName>
        <fullName evidence="1">Uncharacterized protein</fullName>
    </submittedName>
</protein>
<proteinExistence type="predicted"/>
<dbReference type="EMBL" id="JASBAM010000003">
    <property type="protein sequence ID" value="MDT0114832.1"/>
    <property type="molecule type" value="Genomic_DNA"/>
</dbReference>
<organism evidence="1 2">
    <name type="scientific">Listeria cossartiae subsp. cayugensis</name>
    <dbReference type="NCBI Taxonomy" id="2713505"/>
    <lineage>
        <taxon>Bacteria</taxon>
        <taxon>Bacillati</taxon>
        <taxon>Bacillota</taxon>
        <taxon>Bacilli</taxon>
        <taxon>Bacillales</taxon>
        <taxon>Listeriaceae</taxon>
        <taxon>Listeria</taxon>
        <taxon>Listeria cossartiae</taxon>
    </lineage>
</organism>
<evidence type="ECO:0000313" key="1">
    <source>
        <dbReference type="EMBL" id="MDT0114832.1"/>
    </source>
</evidence>
<dbReference type="RefSeq" id="WP_311169756.1">
    <property type="nucleotide sequence ID" value="NZ_JASAYY010000003.1"/>
</dbReference>
<gene>
    <name evidence="1" type="ORF">QJV37_11905</name>
</gene>
<keyword evidence="2" id="KW-1185">Reference proteome</keyword>
<dbReference type="Proteomes" id="UP001252688">
    <property type="component" value="Unassembled WGS sequence"/>
</dbReference>
<accession>A0ABU2IR41</accession>
<sequence>MKILTKNDNFKTIEVTFTDLQNLVDIFKTLEDRDFKTSYQIMDDDYSTMSEFNLKIFEEEQHLN</sequence>